<reference evidence="2" key="1">
    <citation type="journal article" date="2020" name="Stud. Mycol.">
        <title>101 Dothideomycetes genomes: a test case for predicting lifestyles and emergence of pathogens.</title>
        <authorList>
            <person name="Haridas S."/>
            <person name="Albert R."/>
            <person name="Binder M."/>
            <person name="Bloem J."/>
            <person name="Labutti K."/>
            <person name="Salamov A."/>
            <person name="Andreopoulos B."/>
            <person name="Baker S."/>
            <person name="Barry K."/>
            <person name="Bills G."/>
            <person name="Bluhm B."/>
            <person name="Cannon C."/>
            <person name="Castanera R."/>
            <person name="Culley D."/>
            <person name="Daum C."/>
            <person name="Ezra D."/>
            <person name="Gonzalez J."/>
            <person name="Henrissat B."/>
            <person name="Kuo A."/>
            <person name="Liang C."/>
            <person name="Lipzen A."/>
            <person name="Lutzoni F."/>
            <person name="Magnuson J."/>
            <person name="Mondo S."/>
            <person name="Nolan M."/>
            <person name="Ohm R."/>
            <person name="Pangilinan J."/>
            <person name="Park H.-J."/>
            <person name="Ramirez L."/>
            <person name="Alfaro M."/>
            <person name="Sun H."/>
            <person name="Tritt A."/>
            <person name="Yoshinaga Y."/>
            <person name="Zwiers L.-H."/>
            <person name="Turgeon B."/>
            <person name="Goodwin S."/>
            <person name="Spatafora J."/>
            <person name="Crous P."/>
            <person name="Grigoriev I."/>
        </authorList>
    </citation>
    <scope>NUCLEOTIDE SEQUENCE</scope>
    <source>
        <strain evidence="2">CBS 122367</strain>
    </source>
</reference>
<proteinExistence type="predicted"/>
<keyword evidence="3" id="KW-1185">Reference proteome</keyword>
<dbReference type="Proteomes" id="UP000799291">
    <property type="component" value="Unassembled WGS sequence"/>
</dbReference>
<dbReference type="EMBL" id="MU005626">
    <property type="protein sequence ID" value="KAF2677019.1"/>
    <property type="molecule type" value="Genomic_DNA"/>
</dbReference>
<sequence length="207" mass="23292">MDNIGLFRRVRLMPAKEKAYKCKLWALWNHFTGHMTLEGIGRICIRATADKLVLELLGDEENEEPNELLIREPIPNKDCSYQKMDRQRIAIFGNLRYPLYSSQGPTAHALDFKSQDGCETIWQTVKEPPSYQKTRMTPILWQNYARGRPAIPYSGTPSSGNSGGSRGSSTSVRSSHRMKRLPIVPTGGNQTNDPNTSTSAQNAGFYQ</sequence>
<evidence type="ECO:0000256" key="1">
    <source>
        <dbReference type="SAM" id="MobiDB-lite"/>
    </source>
</evidence>
<accession>A0A6G1IGJ1</accession>
<name>A0A6G1IGJ1_9PLEO</name>
<dbReference type="AlphaFoldDB" id="A0A6G1IGJ1"/>
<feature type="region of interest" description="Disordered" evidence="1">
    <location>
        <begin position="150"/>
        <end position="207"/>
    </location>
</feature>
<evidence type="ECO:0000313" key="2">
    <source>
        <dbReference type="EMBL" id="KAF2677019.1"/>
    </source>
</evidence>
<feature type="compositionally biased region" description="Polar residues" evidence="1">
    <location>
        <begin position="187"/>
        <end position="207"/>
    </location>
</feature>
<gene>
    <name evidence="2" type="ORF">K458DRAFT_164712</name>
</gene>
<organism evidence="2 3">
    <name type="scientific">Lentithecium fluviatile CBS 122367</name>
    <dbReference type="NCBI Taxonomy" id="1168545"/>
    <lineage>
        <taxon>Eukaryota</taxon>
        <taxon>Fungi</taxon>
        <taxon>Dikarya</taxon>
        <taxon>Ascomycota</taxon>
        <taxon>Pezizomycotina</taxon>
        <taxon>Dothideomycetes</taxon>
        <taxon>Pleosporomycetidae</taxon>
        <taxon>Pleosporales</taxon>
        <taxon>Massarineae</taxon>
        <taxon>Lentitheciaceae</taxon>
        <taxon>Lentithecium</taxon>
    </lineage>
</organism>
<protein>
    <submittedName>
        <fullName evidence="2">Uncharacterized protein</fullName>
    </submittedName>
</protein>
<evidence type="ECO:0000313" key="3">
    <source>
        <dbReference type="Proteomes" id="UP000799291"/>
    </source>
</evidence>